<accession>A0A150F6X3</accession>
<dbReference type="InterPro" id="IPR006901">
    <property type="entry name" value="TrmK"/>
</dbReference>
<dbReference type="Proteomes" id="UP000075430">
    <property type="component" value="Unassembled WGS sequence"/>
</dbReference>
<dbReference type="OrthoDB" id="5881184at2"/>
<dbReference type="InterPro" id="IPR029063">
    <property type="entry name" value="SAM-dependent_MTases_sf"/>
</dbReference>
<proteinExistence type="predicted"/>
<dbReference type="GO" id="GO:0160105">
    <property type="term" value="F:tRNA (adenine(22)-N1)-methyltransferase activity"/>
    <property type="evidence" value="ECO:0007669"/>
    <property type="project" value="InterPro"/>
</dbReference>
<reference evidence="2" key="1">
    <citation type="submission" date="2016-02" db="EMBL/GenBank/DDBJ databases">
        <authorList>
            <person name="Dunlap C."/>
        </authorList>
    </citation>
    <scope>NUCLEOTIDE SEQUENCE [LARGE SCALE GENOMIC DNA]</scope>
    <source>
        <strain evidence="2">NRRL B-41092</strain>
    </source>
</reference>
<gene>
    <name evidence="1" type="ORF">AXI58_16805</name>
</gene>
<dbReference type="AlphaFoldDB" id="A0A150F6X3"/>
<evidence type="ECO:0000313" key="2">
    <source>
        <dbReference type="Proteomes" id="UP000075430"/>
    </source>
</evidence>
<dbReference type="Pfam" id="PF04816">
    <property type="entry name" value="TrmK"/>
    <property type="match status" value="1"/>
</dbReference>
<evidence type="ECO:0000313" key="1">
    <source>
        <dbReference type="EMBL" id="KXZ18471.1"/>
    </source>
</evidence>
<dbReference type="Gene3D" id="1.10.287.1890">
    <property type="match status" value="1"/>
</dbReference>
<keyword evidence="2" id="KW-1185">Reference proteome</keyword>
<dbReference type="PANTHER" id="PTHR38451:SF1">
    <property type="entry name" value="TRNA (ADENINE(22)-N(1))-METHYLTRANSFERASE"/>
    <property type="match status" value="1"/>
</dbReference>
<dbReference type="PANTHER" id="PTHR38451">
    <property type="entry name" value="TRNA (ADENINE(22)-N(1))-METHYLTRANSFERASE"/>
    <property type="match status" value="1"/>
</dbReference>
<dbReference type="SUPFAM" id="SSF53335">
    <property type="entry name" value="S-adenosyl-L-methionine-dependent methyltransferases"/>
    <property type="match status" value="1"/>
</dbReference>
<dbReference type="GO" id="GO:0032259">
    <property type="term" value="P:methylation"/>
    <property type="evidence" value="ECO:0007669"/>
    <property type="project" value="UniProtKB-KW"/>
</dbReference>
<sequence>MIVKEKEPEKSCDIVNEMKLSKRLQTVAEYIPSDAAVADIGSDHAYLPCYAVLNKLASRAIAGEITDGPYLSAKQQVEKLNLSAQISVRKGDGLSVIEKGEADAITIAGMGGALIAHILESGKTKLTGRERLILQPNIHAVHIREWLYREGFELIDEVILEEDGKCYEILVAEAGDPNAPYQHMTMAAGMLAGPFLLKEKNEVFIKKWSQELKHTEHIYEQISSAAKDGQSHEKLAELKERIALLKEVIGHA</sequence>
<dbReference type="PIRSF" id="PIRSF018637">
    <property type="entry name" value="TrmK"/>
    <property type="match status" value="1"/>
</dbReference>
<keyword evidence="1" id="KW-0808">Transferase</keyword>
<name>A0A150F6X3_9BACI</name>
<organism evidence="1 2">
    <name type="scientific">Bacillus nakamurai</name>
    <dbReference type="NCBI Taxonomy" id="1793963"/>
    <lineage>
        <taxon>Bacteria</taxon>
        <taxon>Bacillati</taxon>
        <taxon>Bacillota</taxon>
        <taxon>Bacilli</taxon>
        <taxon>Bacillales</taxon>
        <taxon>Bacillaceae</taxon>
        <taxon>Bacillus</taxon>
    </lineage>
</organism>
<comment type="caution">
    <text evidence="1">The sequence shown here is derived from an EMBL/GenBank/DDBJ whole genome shotgun (WGS) entry which is preliminary data.</text>
</comment>
<dbReference type="Gene3D" id="3.40.50.150">
    <property type="entry name" value="Vaccinia Virus protein VP39"/>
    <property type="match status" value="1"/>
</dbReference>
<protein>
    <submittedName>
        <fullName evidence="1">SAM-dependent methyltransferase</fullName>
    </submittedName>
</protein>
<keyword evidence="1" id="KW-0489">Methyltransferase</keyword>
<dbReference type="EMBL" id="LSBA01000017">
    <property type="protein sequence ID" value="KXZ18471.1"/>
    <property type="molecule type" value="Genomic_DNA"/>
</dbReference>
<dbReference type="STRING" id="1793963.AXI58_16805"/>